<proteinExistence type="predicted"/>
<name>A0A849VQA5_9HYPH</name>
<organism evidence="1 2">
    <name type="scientific">Phyllobacterium pellucidum</name>
    <dbReference type="NCBI Taxonomy" id="2740464"/>
    <lineage>
        <taxon>Bacteria</taxon>
        <taxon>Pseudomonadati</taxon>
        <taxon>Pseudomonadota</taxon>
        <taxon>Alphaproteobacteria</taxon>
        <taxon>Hyphomicrobiales</taxon>
        <taxon>Phyllobacteriaceae</taxon>
        <taxon>Phyllobacterium</taxon>
    </lineage>
</organism>
<reference evidence="1 2" key="1">
    <citation type="submission" date="2020-05" db="EMBL/GenBank/DDBJ databases">
        <authorList>
            <person name="Kim M.K."/>
        </authorList>
    </citation>
    <scope>NUCLEOTIDE SEQUENCE [LARGE SCALE GENOMIC DNA]</scope>
    <source>
        <strain evidence="1 2">BT25</strain>
    </source>
</reference>
<protein>
    <submittedName>
        <fullName evidence="1">BrnA antitoxin family protein</fullName>
    </submittedName>
</protein>
<evidence type="ECO:0000313" key="2">
    <source>
        <dbReference type="Proteomes" id="UP000550508"/>
    </source>
</evidence>
<comment type="caution">
    <text evidence="1">The sequence shown here is derived from an EMBL/GenBank/DDBJ whole genome shotgun (WGS) entry which is preliminary data.</text>
</comment>
<sequence>MVKKTFKTGFEPGRGFTQEDWDAVDSQPLTKGEIAQAKPFREALPELATEMDREIARRGRPKADLTKMPVTIRLDADVIAKFKATGKGWQSRINDVLKRAKV</sequence>
<keyword evidence="2" id="KW-1185">Reference proteome</keyword>
<dbReference type="Proteomes" id="UP000550508">
    <property type="component" value="Unassembled WGS sequence"/>
</dbReference>
<evidence type="ECO:0000313" key="1">
    <source>
        <dbReference type="EMBL" id="NTS32178.1"/>
    </source>
</evidence>
<dbReference type="RefSeq" id="WP_113280893.1">
    <property type="nucleotide sequence ID" value="NZ_JABUMX010000002.1"/>
</dbReference>
<dbReference type="InterPro" id="IPR025528">
    <property type="entry name" value="BrnA_antitoxin"/>
</dbReference>
<gene>
    <name evidence="1" type="ORF">HQ945_13015</name>
</gene>
<accession>A0A849VQA5</accession>
<dbReference type="EMBL" id="JABUMX010000002">
    <property type="protein sequence ID" value="NTS32178.1"/>
    <property type="molecule type" value="Genomic_DNA"/>
</dbReference>
<dbReference type="Pfam" id="PF14384">
    <property type="entry name" value="BrnA_antitoxin"/>
    <property type="match status" value="1"/>
</dbReference>
<dbReference type="AlphaFoldDB" id="A0A849VQA5"/>